<keyword evidence="1" id="KW-0223">Dioxygenase</keyword>
<dbReference type="Gene3D" id="1.20.58.480">
    <property type="match status" value="1"/>
</dbReference>
<dbReference type="HAMAP" id="MF_01972">
    <property type="entry name" value="T23O"/>
    <property type="match status" value="1"/>
</dbReference>
<gene>
    <name evidence="1" type="primary">kynA</name>
    <name evidence="2" type="ORF">OV287_52885</name>
</gene>
<feature type="binding site" evidence="1">
    <location>
        <begin position="51"/>
        <end position="55"/>
    </location>
    <ligand>
        <name>substrate</name>
    </ligand>
</feature>
<accession>A0ABT4APR8</accession>
<comment type="pathway">
    <text evidence="1">Amino-acid degradation; L-tryptophan degradation via kynurenine pathway; L-kynurenine from L-tryptophan: step 1/2.</text>
</comment>
<dbReference type="InterPro" id="IPR037217">
    <property type="entry name" value="Trp/Indoleamine_2_3_dOase-like"/>
</dbReference>
<comment type="catalytic activity">
    <reaction evidence="1">
        <text>L-tryptophan + O2 = N-formyl-L-kynurenine</text>
        <dbReference type="Rhea" id="RHEA:24536"/>
        <dbReference type="ChEBI" id="CHEBI:15379"/>
        <dbReference type="ChEBI" id="CHEBI:57912"/>
        <dbReference type="ChEBI" id="CHEBI:58629"/>
        <dbReference type="EC" id="1.13.11.11"/>
    </reaction>
</comment>
<comment type="similarity">
    <text evidence="1">Belongs to the tryptophan 2,3-dioxygenase family.</text>
</comment>
<proteinExistence type="inferred from homology"/>
<comment type="function">
    <text evidence="1">Heme-dependent dioxygenase that catalyzes the oxidative cleavage of the L-tryptophan (L-Trp) pyrrole ring and converts L-tryptophan to N-formyl-L-kynurenine. Catalyzes the oxidative cleavage of the indole moiety.</text>
</comment>
<organism evidence="2 3">
    <name type="scientific">Archangium lansingense</name>
    <dbReference type="NCBI Taxonomy" id="2995310"/>
    <lineage>
        <taxon>Bacteria</taxon>
        <taxon>Pseudomonadati</taxon>
        <taxon>Myxococcota</taxon>
        <taxon>Myxococcia</taxon>
        <taxon>Myxococcales</taxon>
        <taxon>Cystobacterineae</taxon>
        <taxon>Archangiaceae</taxon>
        <taxon>Archangium</taxon>
    </lineage>
</organism>
<keyword evidence="1" id="KW-0479">Metal-binding</keyword>
<name>A0ABT4APR8_9BACT</name>
<evidence type="ECO:0000313" key="2">
    <source>
        <dbReference type="EMBL" id="MCY1083164.1"/>
    </source>
</evidence>
<dbReference type="InterPro" id="IPR004981">
    <property type="entry name" value="Trp_2_3_dOase"/>
</dbReference>
<dbReference type="PANTHER" id="PTHR10138:SF0">
    <property type="entry name" value="TRYPTOPHAN 2,3-DIOXYGENASE"/>
    <property type="match status" value="1"/>
</dbReference>
<dbReference type="EMBL" id="JAPNKA010000001">
    <property type="protein sequence ID" value="MCY1083164.1"/>
    <property type="molecule type" value="Genomic_DNA"/>
</dbReference>
<dbReference type="SUPFAM" id="SSF140959">
    <property type="entry name" value="Indolic compounds 2,3-dioxygenase-like"/>
    <property type="match status" value="1"/>
</dbReference>
<comment type="cofactor">
    <cofactor evidence="1">
        <name>heme</name>
        <dbReference type="ChEBI" id="CHEBI:30413"/>
    </cofactor>
    <text evidence="1">Binds 1 heme group per subunit.</text>
</comment>
<evidence type="ECO:0000256" key="1">
    <source>
        <dbReference type="HAMAP-Rule" id="MF_01972"/>
    </source>
</evidence>
<comment type="subunit">
    <text evidence="1">Homotetramer.</text>
</comment>
<dbReference type="PANTHER" id="PTHR10138">
    <property type="entry name" value="TRYPTOPHAN 2,3-DIOXYGENASE"/>
    <property type="match status" value="1"/>
</dbReference>
<feature type="binding site" description="axial binding residue" evidence="1">
    <location>
        <position position="240"/>
    </location>
    <ligand>
        <name>heme</name>
        <dbReference type="ChEBI" id="CHEBI:30413"/>
    </ligand>
    <ligandPart>
        <name>Fe</name>
        <dbReference type="ChEBI" id="CHEBI:18248"/>
    </ligandPart>
</feature>
<keyword evidence="1" id="KW-0560">Oxidoreductase</keyword>
<evidence type="ECO:0000313" key="3">
    <source>
        <dbReference type="Proteomes" id="UP001207654"/>
    </source>
</evidence>
<protein>
    <recommendedName>
        <fullName evidence="1">Tryptophan 2,3-dioxygenase</fullName>
        <shortName evidence="1">TDO</shortName>
        <ecNumber evidence="1">1.13.11.11</ecNumber>
    </recommendedName>
    <alternativeName>
        <fullName evidence="1">Tryptamin 2,3-dioxygenase</fullName>
    </alternativeName>
    <alternativeName>
        <fullName evidence="1">Tryptophan oxygenase</fullName>
        <shortName evidence="1">TO</shortName>
        <shortName evidence="1">TRPO</shortName>
    </alternativeName>
    <alternativeName>
        <fullName evidence="1">Tryptophan pyrrolase</fullName>
    </alternativeName>
    <alternativeName>
        <fullName evidence="1">Tryptophanase</fullName>
    </alternativeName>
</protein>
<feature type="binding site" evidence="1">
    <location>
        <position position="117"/>
    </location>
    <ligand>
        <name>substrate</name>
    </ligand>
</feature>
<dbReference type="RefSeq" id="WP_267542592.1">
    <property type="nucleotide sequence ID" value="NZ_JAPNKA010000001.1"/>
</dbReference>
<keyword evidence="3" id="KW-1185">Reference proteome</keyword>
<dbReference type="EC" id="1.13.11.11" evidence="1"/>
<dbReference type="Proteomes" id="UP001207654">
    <property type="component" value="Unassembled WGS sequence"/>
</dbReference>
<sequence>MLGIMNKRELEPGIFTDLAGRTTYGDYLQLDRLLSAQVPRSQPPHHDELLFIIQHQTSELWMKLLVHELTAVIRYIQADNLEPSFKIFSRVGHIQRMLFEQWSVLETLTPNEYLEFRGALGQASGFQSYQYRALEFLLGHKDEHSLGPFKHMPGVHAQLELFLHSPSVYDEFLRHLARQGHAVPADRVERDWRLPYEKSTGVMEVFRHIYENPEKHWDAYEMCEKLVDVEERFQLWRYRHMMTVMRVIGFKPGTGGSSGVGFLRKALDLRFFPELWDVRTELAPPGSR</sequence>
<keyword evidence="1" id="KW-0349">Heme</keyword>
<dbReference type="Pfam" id="PF03301">
    <property type="entry name" value="Trp_dioxygenase"/>
    <property type="match status" value="2"/>
</dbReference>
<comment type="caution">
    <text evidence="2">The sequence shown here is derived from an EMBL/GenBank/DDBJ whole genome shotgun (WGS) entry which is preliminary data.</text>
</comment>
<feature type="binding site" evidence="1">
    <location>
        <position position="113"/>
    </location>
    <ligand>
        <name>substrate</name>
    </ligand>
</feature>
<keyword evidence="1" id="KW-0823">Tryptophan catabolism</keyword>
<keyword evidence="1" id="KW-0408">Iron</keyword>
<reference evidence="2 3" key="1">
    <citation type="submission" date="2022-11" db="EMBL/GenBank/DDBJ databases">
        <title>Minimal conservation of predation-associated metabolite biosynthetic gene clusters underscores biosynthetic potential of Myxococcota including descriptions for ten novel species: Archangium lansinium sp. nov., Myxococcus landrumus sp. nov., Nannocystis bai.</title>
        <authorList>
            <person name="Ahearne A."/>
            <person name="Stevens C."/>
            <person name="Phillips K."/>
        </authorList>
    </citation>
    <scope>NUCLEOTIDE SEQUENCE [LARGE SCALE GENOMIC DNA]</scope>
    <source>
        <strain evidence="2 3">MIWBW</strain>
    </source>
</reference>
<feature type="binding site" evidence="1">
    <location>
        <position position="254"/>
    </location>
    <ligand>
        <name>substrate</name>
    </ligand>
</feature>